<dbReference type="Pfam" id="PF18480">
    <property type="entry name" value="DUF5615"/>
    <property type="match status" value="1"/>
</dbReference>
<accession>A0A7C6AE96</accession>
<comment type="caution">
    <text evidence="2">The sequence shown here is derived from an EMBL/GenBank/DDBJ whole genome shotgun (WGS) entry which is preliminary data.</text>
</comment>
<dbReference type="InterPro" id="IPR041049">
    <property type="entry name" value="DUF5615"/>
</dbReference>
<sequence>MRFLVDNALSPLVAEGLRHAGYDAVHVRDYGLQTADDESIFLRAEIEESIIISADTDFGTLLALREKNKPSLIIFRRGTDRKPERQVALLIANLPTIQDALELGSVVIIEQTRIRIRPLPIEYKNKD</sequence>
<organism evidence="2">
    <name type="scientific">candidate division WOR-3 bacterium</name>
    <dbReference type="NCBI Taxonomy" id="2052148"/>
    <lineage>
        <taxon>Bacteria</taxon>
        <taxon>Bacteria division WOR-3</taxon>
    </lineage>
</organism>
<protein>
    <recommendedName>
        <fullName evidence="1">DUF5615 domain-containing protein</fullName>
    </recommendedName>
</protein>
<proteinExistence type="predicted"/>
<name>A0A7C6AE96_UNCW3</name>
<evidence type="ECO:0000259" key="1">
    <source>
        <dbReference type="Pfam" id="PF18480"/>
    </source>
</evidence>
<dbReference type="AlphaFoldDB" id="A0A7C6AE96"/>
<evidence type="ECO:0000313" key="2">
    <source>
        <dbReference type="EMBL" id="HHS61997.1"/>
    </source>
</evidence>
<feature type="domain" description="DUF5615" evidence="1">
    <location>
        <begin position="1"/>
        <end position="111"/>
    </location>
</feature>
<dbReference type="EMBL" id="DTHJ01000002">
    <property type="protein sequence ID" value="HHS61997.1"/>
    <property type="molecule type" value="Genomic_DNA"/>
</dbReference>
<reference evidence="2" key="1">
    <citation type="journal article" date="2020" name="mSystems">
        <title>Genome- and Community-Level Interaction Insights into Carbon Utilization and Element Cycling Functions of Hydrothermarchaeota in Hydrothermal Sediment.</title>
        <authorList>
            <person name="Zhou Z."/>
            <person name="Liu Y."/>
            <person name="Xu W."/>
            <person name="Pan J."/>
            <person name="Luo Z.H."/>
            <person name="Li M."/>
        </authorList>
    </citation>
    <scope>NUCLEOTIDE SEQUENCE [LARGE SCALE GENOMIC DNA]</scope>
    <source>
        <strain evidence="2">SpSt-783</strain>
    </source>
</reference>
<gene>
    <name evidence="2" type="ORF">ENV70_00050</name>
</gene>